<proteinExistence type="predicted"/>
<evidence type="ECO:0000313" key="3">
    <source>
        <dbReference type="Proteomes" id="UP000829542"/>
    </source>
</evidence>
<keyword evidence="3" id="KW-1185">Reference proteome</keyword>
<evidence type="ECO:0000313" key="2">
    <source>
        <dbReference type="EMBL" id="UNM95236.1"/>
    </source>
</evidence>
<evidence type="ECO:0000256" key="1">
    <source>
        <dbReference type="PROSITE-ProRule" id="PRU00339"/>
    </source>
</evidence>
<dbReference type="Gene3D" id="1.25.40.10">
    <property type="entry name" value="Tetratricopeptide repeat domain"/>
    <property type="match status" value="1"/>
</dbReference>
<keyword evidence="1" id="KW-0802">TPR repeat</keyword>
<dbReference type="SUPFAM" id="SSF48452">
    <property type="entry name" value="TPR-like"/>
    <property type="match status" value="1"/>
</dbReference>
<gene>
    <name evidence="2" type="ORF">MMG00_08330</name>
</gene>
<dbReference type="RefSeq" id="WP_242147282.1">
    <property type="nucleotide sequence ID" value="NZ_CP093379.1"/>
</dbReference>
<name>A0ABY3X3E2_9GAMM</name>
<dbReference type="Pfam" id="PF13432">
    <property type="entry name" value="TPR_16"/>
    <property type="match status" value="2"/>
</dbReference>
<dbReference type="InterPro" id="IPR011990">
    <property type="entry name" value="TPR-like_helical_dom_sf"/>
</dbReference>
<dbReference type="EMBL" id="CP093379">
    <property type="protein sequence ID" value="UNM95236.1"/>
    <property type="molecule type" value="Genomic_DNA"/>
</dbReference>
<sequence>MILNQQNGTIFRTFRRYLGKSTIVVALSGCSMVEIPFLSSNQEVIDISMLSEAQQKHYELSLHYIDSAHYDVAETKLLSLVEEYPDFPDAYNALGVIYERRGRVTESGKAFYRAIALNPDYSIAVNNYGDLKCYVAGGEEIEQNAVEARDRRVKSRLYTAATKCYISKNHFSKGREAVEQAIKLDDRYALSYLYLAKIQYHDQQYQDAKQSINQFNDLNGYTKESAQLGYSINRSLKDQQEMTKYQHVLKTQFNGEI</sequence>
<dbReference type="PROSITE" id="PS50005">
    <property type="entry name" value="TPR"/>
    <property type="match status" value="1"/>
</dbReference>
<feature type="repeat" description="TPR" evidence="1">
    <location>
        <begin position="88"/>
        <end position="121"/>
    </location>
</feature>
<organism evidence="2 3">
    <name type="scientific">Ignatzschineria rhizosphaerae</name>
    <dbReference type="NCBI Taxonomy" id="2923279"/>
    <lineage>
        <taxon>Bacteria</taxon>
        <taxon>Pseudomonadati</taxon>
        <taxon>Pseudomonadota</taxon>
        <taxon>Gammaproteobacteria</taxon>
        <taxon>Cardiobacteriales</taxon>
        <taxon>Ignatzschineriaceae</taxon>
        <taxon>Ignatzschineria</taxon>
    </lineage>
</organism>
<dbReference type="Proteomes" id="UP000829542">
    <property type="component" value="Chromosome"/>
</dbReference>
<reference evidence="2 3" key="1">
    <citation type="submission" date="2022-03" db="EMBL/GenBank/DDBJ databases">
        <title>Ignatzschineria rhizosphaerae HR5S32.</title>
        <authorList>
            <person name="Sun J.Q."/>
            <person name="Feng J.Y."/>
        </authorList>
    </citation>
    <scope>NUCLEOTIDE SEQUENCE [LARGE SCALE GENOMIC DNA]</scope>
    <source>
        <strain evidence="2 3">HR5S32</strain>
    </source>
</reference>
<dbReference type="InterPro" id="IPR019734">
    <property type="entry name" value="TPR_rpt"/>
</dbReference>
<dbReference type="SMART" id="SM00028">
    <property type="entry name" value="TPR"/>
    <property type="match status" value="2"/>
</dbReference>
<accession>A0ABY3X3E2</accession>
<protein>
    <submittedName>
        <fullName evidence="2">Tetratricopeptide repeat protein</fullName>
    </submittedName>
</protein>